<keyword evidence="1" id="KW-0812">Transmembrane</keyword>
<dbReference type="EMBL" id="CP021983">
    <property type="protein sequence ID" value="ASC72397.1"/>
    <property type="molecule type" value="Genomic_DNA"/>
</dbReference>
<gene>
    <name evidence="2" type="ORF">XM38_033540</name>
</gene>
<reference evidence="2 3" key="1">
    <citation type="journal article" date="2016" name="Biochim. Biophys. Acta">
        <title>Characterization of red-shifted phycobilisomes isolated from the chlorophyll f-containing cyanobacterium Halomicronema hongdechloris.</title>
        <authorList>
            <person name="Li Y."/>
            <person name="Lin Y."/>
            <person name="Garvey C.J."/>
            <person name="Birch D."/>
            <person name="Corkery R.W."/>
            <person name="Loughlin P.C."/>
            <person name="Scheer H."/>
            <person name="Willows R.D."/>
            <person name="Chen M."/>
        </authorList>
    </citation>
    <scope>NUCLEOTIDE SEQUENCE [LARGE SCALE GENOMIC DNA]</scope>
    <source>
        <strain evidence="2 3">C2206</strain>
    </source>
</reference>
<protein>
    <submittedName>
        <fullName evidence="2">Uncharacterized protein</fullName>
    </submittedName>
</protein>
<evidence type="ECO:0000256" key="1">
    <source>
        <dbReference type="SAM" id="Phobius"/>
    </source>
</evidence>
<proteinExistence type="predicted"/>
<feature type="transmembrane region" description="Helical" evidence="1">
    <location>
        <begin position="59"/>
        <end position="81"/>
    </location>
</feature>
<evidence type="ECO:0000313" key="3">
    <source>
        <dbReference type="Proteomes" id="UP000191901"/>
    </source>
</evidence>
<sequence>MPPRQEQQLERLRRAVLKLWWMGIAVLWLTVGLLSLWGLRHEIERLVEYFTWVEVRYGLAYNRGPAIGLGLCVGLTLALLITESRHILWGLSRSERQRLTRLLDKIQRQGPHHPLWRWVMGKSPKP</sequence>
<keyword evidence="3" id="KW-1185">Reference proteome</keyword>
<dbReference type="RefSeq" id="WP_088430378.1">
    <property type="nucleotide sequence ID" value="NZ_CP021983.2"/>
</dbReference>
<dbReference type="STRING" id="1641165.XM38_26820"/>
<dbReference type="Proteomes" id="UP000191901">
    <property type="component" value="Chromosome"/>
</dbReference>
<accession>A0A1Z3HQJ0</accession>
<evidence type="ECO:0000313" key="2">
    <source>
        <dbReference type="EMBL" id="ASC72397.1"/>
    </source>
</evidence>
<feature type="transmembrane region" description="Helical" evidence="1">
    <location>
        <begin position="20"/>
        <end position="39"/>
    </location>
</feature>
<dbReference type="AlphaFoldDB" id="A0A1Z3HQJ0"/>
<organism evidence="2 3">
    <name type="scientific">Halomicronema hongdechloris C2206</name>
    <dbReference type="NCBI Taxonomy" id="1641165"/>
    <lineage>
        <taxon>Bacteria</taxon>
        <taxon>Bacillati</taxon>
        <taxon>Cyanobacteriota</taxon>
        <taxon>Cyanophyceae</taxon>
        <taxon>Nodosilineales</taxon>
        <taxon>Nodosilineaceae</taxon>
        <taxon>Halomicronema</taxon>
    </lineage>
</organism>
<dbReference type="OrthoDB" id="425848at2"/>
<name>A0A1Z3HQJ0_9CYAN</name>
<dbReference type="KEGG" id="hhg:XM38_033540"/>
<keyword evidence="1" id="KW-1133">Transmembrane helix</keyword>
<keyword evidence="1" id="KW-0472">Membrane</keyword>